<evidence type="ECO:0000256" key="3">
    <source>
        <dbReference type="ARBA" id="ARBA00022525"/>
    </source>
</evidence>
<protein>
    <recommendedName>
        <fullName evidence="7">Auxiliary Activity family 9 catalytic domain-containing protein</fullName>
    </recommendedName>
</protein>
<gene>
    <name evidence="8" type="ORF">IFR04_015242</name>
</gene>
<dbReference type="GO" id="GO:0005576">
    <property type="term" value="C:extracellular region"/>
    <property type="evidence" value="ECO:0007669"/>
    <property type="project" value="UniProtKB-SubCell"/>
</dbReference>
<feature type="chain" id="PRO_5034394270" description="Auxiliary Activity family 9 catalytic domain-containing protein" evidence="6">
    <location>
        <begin position="20"/>
        <end position="259"/>
    </location>
</feature>
<dbReference type="PANTHER" id="PTHR33353">
    <property type="entry name" value="PUTATIVE (AFU_ORTHOLOGUE AFUA_1G12560)-RELATED"/>
    <property type="match status" value="1"/>
</dbReference>
<dbReference type="CDD" id="cd21175">
    <property type="entry name" value="LPMO_AA9"/>
    <property type="match status" value="1"/>
</dbReference>
<organism evidence="8 9">
    <name type="scientific">Cadophora malorum</name>
    <dbReference type="NCBI Taxonomy" id="108018"/>
    <lineage>
        <taxon>Eukaryota</taxon>
        <taxon>Fungi</taxon>
        <taxon>Dikarya</taxon>
        <taxon>Ascomycota</taxon>
        <taxon>Pezizomycotina</taxon>
        <taxon>Leotiomycetes</taxon>
        <taxon>Helotiales</taxon>
        <taxon>Ploettnerulaceae</taxon>
        <taxon>Cadophora</taxon>
    </lineage>
</organism>
<sequence>MVHWPFSTMLLYFSLTVLAIDSVCAHGYVQHIIANGQQSLGYDPGFRYQQPPPAVAGWYADNPDIGFVPTTSYNNSDIICHKSSMPGLKHVDVQAGSTITLTWAPAPWPESHVGPLIDYIAPCPANDCTNVSKADLKFVKLAQQALKPNVTSSTDWLKAWIIDDFRNMDSKWDILIPRDLKSGAYVLRHEIIALHSAWAVNGAQNYPQCININVLNGGDTAIEGGQSPTTFYQPEDPGIRFSVYDGLLRYPFPGPKLWR</sequence>
<proteinExistence type="predicted"/>
<comment type="caution">
    <text evidence="8">The sequence shown here is derived from an EMBL/GenBank/DDBJ whole genome shotgun (WGS) entry which is preliminary data.</text>
</comment>
<comment type="subcellular location">
    <subcellularLocation>
        <location evidence="2">Secreted</location>
    </subcellularLocation>
</comment>
<dbReference type="Gene3D" id="2.70.50.70">
    <property type="match status" value="1"/>
</dbReference>
<dbReference type="PANTHER" id="PTHR33353:SF34">
    <property type="entry name" value="ENDO-BETA-1,4-GLUCANASE D"/>
    <property type="match status" value="1"/>
</dbReference>
<keyword evidence="6" id="KW-0732">Signal</keyword>
<keyword evidence="3" id="KW-0964">Secreted</keyword>
<dbReference type="Pfam" id="PF03443">
    <property type="entry name" value="AA9"/>
    <property type="match status" value="1"/>
</dbReference>
<dbReference type="OrthoDB" id="4849160at2759"/>
<evidence type="ECO:0000259" key="7">
    <source>
        <dbReference type="Pfam" id="PF03443"/>
    </source>
</evidence>
<evidence type="ECO:0000313" key="9">
    <source>
        <dbReference type="Proteomes" id="UP000664132"/>
    </source>
</evidence>
<evidence type="ECO:0000256" key="6">
    <source>
        <dbReference type="SAM" id="SignalP"/>
    </source>
</evidence>
<comment type="cofactor">
    <cofactor evidence="1">
        <name>Cu(2+)</name>
        <dbReference type="ChEBI" id="CHEBI:29036"/>
    </cofactor>
</comment>
<keyword evidence="5" id="KW-0325">Glycoprotein</keyword>
<feature type="signal peptide" evidence="6">
    <location>
        <begin position="1"/>
        <end position="19"/>
    </location>
</feature>
<evidence type="ECO:0000313" key="8">
    <source>
        <dbReference type="EMBL" id="KAG4411623.1"/>
    </source>
</evidence>
<dbReference type="InterPro" id="IPR049892">
    <property type="entry name" value="AA9"/>
</dbReference>
<evidence type="ECO:0000256" key="5">
    <source>
        <dbReference type="ARBA" id="ARBA00023180"/>
    </source>
</evidence>
<dbReference type="Proteomes" id="UP000664132">
    <property type="component" value="Unassembled WGS sequence"/>
</dbReference>
<evidence type="ECO:0000256" key="4">
    <source>
        <dbReference type="ARBA" id="ARBA00023157"/>
    </source>
</evidence>
<dbReference type="InterPro" id="IPR005103">
    <property type="entry name" value="AA9_LPMO"/>
</dbReference>
<keyword evidence="9" id="KW-1185">Reference proteome</keyword>
<evidence type="ECO:0000256" key="1">
    <source>
        <dbReference type="ARBA" id="ARBA00001973"/>
    </source>
</evidence>
<keyword evidence="4" id="KW-1015">Disulfide bond</keyword>
<dbReference type="AlphaFoldDB" id="A0A8H7T3B8"/>
<reference evidence="8" key="1">
    <citation type="submission" date="2021-02" db="EMBL/GenBank/DDBJ databases">
        <title>Genome sequence Cadophora malorum strain M34.</title>
        <authorList>
            <person name="Stefanovic E."/>
            <person name="Vu D."/>
            <person name="Scully C."/>
            <person name="Dijksterhuis J."/>
            <person name="Roader J."/>
            <person name="Houbraken J."/>
        </authorList>
    </citation>
    <scope>NUCLEOTIDE SEQUENCE</scope>
    <source>
        <strain evidence="8">M34</strain>
    </source>
</reference>
<accession>A0A8H7T3B8</accession>
<evidence type="ECO:0000256" key="2">
    <source>
        <dbReference type="ARBA" id="ARBA00004613"/>
    </source>
</evidence>
<feature type="domain" description="Auxiliary Activity family 9 catalytic" evidence="7">
    <location>
        <begin position="26"/>
        <end position="245"/>
    </location>
</feature>
<name>A0A8H7T3B8_9HELO</name>
<dbReference type="EMBL" id="JAFJYH010000454">
    <property type="protein sequence ID" value="KAG4411623.1"/>
    <property type="molecule type" value="Genomic_DNA"/>
</dbReference>